<organism evidence="2 3">
    <name type="scientific">Leptosia nina</name>
    <dbReference type="NCBI Taxonomy" id="320188"/>
    <lineage>
        <taxon>Eukaryota</taxon>
        <taxon>Metazoa</taxon>
        <taxon>Ecdysozoa</taxon>
        <taxon>Arthropoda</taxon>
        <taxon>Hexapoda</taxon>
        <taxon>Insecta</taxon>
        <taxon>Pterygota</taxon>
        <taxon>Neoptera</taxon>
        <taxon>Endopterygota</taxon>
        <taxon>Lepidoptera</taxon>
        <taxon>Glossata</taxon>
        <taxon>Ditrysia</taxon>
        <taxon>Papilionoidea</taxon>
        <taxon>Pieridae</taxon>
        <taxon>Pierinae</taxon>
        <taxon>Leptosia</taxon>
    </lineage>
</organism>
<keyword evidence="3" id="KW-1185">Reference proteome</keyword>
<proteinExistence type="predicted"/>
<evidence type="ECO:0000313" key="2">
    <source>
        <dbReference type="EMBL" id="CAK1545727.1"/>
    </source>
</evidence>
<dbReference type="EMBL" id="CAVLEF010000007">
    <property type="protein sequence ID" value="CAK1545727.1"/>
    <property type="molecule type" value="Genomic_DNA"/>
</dbReference>
<gene>
    <name evidence="2" type="ORF">LNINA_LOCUS5349</name>
</gene>
<reference evidence="2 3" key="1">
    <citation type="submission" date="2023-11" db="EMBL/GenBank/DDBJ databases">
        <authorList>
            <person name="Okamura Y."/>
        </authorList>
    </citation>
    <scope>NUCLEOTIDE SEQUENCE [LARGE SCALE GENOMIC DNA]</scope>
</reference>
<feature type="transmembrane region" description="Helical" evidence="1">
    <location>
        <begin position="195"/>
        <end position="215"/>
    </location>
</feature>
<comment type="caution">
    <text evidence="2">The sequence shown here is derived from an EMBL/GenBank/DDBJ whole genome shotgun (WGS) entry which is preliminary data.</text>
</comment>
<keyword evidence="1" id="KW-0812">Transmembrane</keyword>
<dbReference type="Proteomes" id="UP001497472">
    <property type="component" value="Unassembled WGS sequence"/>
</dbReference>
<keyword evidence="1" id="KW-0472">Membrane</keyword>
<keyword evidence="1" id="KW-1133">Transmembrane helix</keyword>
<evidence type="ECO:0000313" key="3">
    <source>
        <dbReference type="Proteomes" id="UP001497472"/>
    </source>
</evidence>
<dbReference type="AlphaFoldDB" id="A0AAV1JB79"/>
<evidence type="ECO:0000256" key="1">
    <source>
        <dbReference type="SAM" id="Phobius"/>
    </source>
</evidence>
<protein>
    <submittedName>
        <fullName evidence="2">Uncharacterized protein</fullName>
    </submittedName>
</protein>
<accession>A0AAV1JB79</accession>
<sequence>MRLTCEQRVVKLWTSRQRVDESSQPSERSTAVNPVLSILASLRHLTPYDSRPLLDELCRAFCAVVCARGHVMHHAHTRASNEAMMCTKYYPLLHDPLPRRPHEHQTSDLFVERCEVSKKALRETKMAIAFNLPSEREATEENFSRLNRLLAELYEVLCHILVSRHPGQEVQDNRRGECPREPNTPPYHLRCNSTYIVNLVMVVAILKVSLASSLFNTVR</sequence>
<name>A0AAV1JB79_9NEOP</name>